<feature type="transmembrane region" description="Helical" evidence="2">
    <location>
        <begin position="531"/>
        <end position="558"/>
    </location>
</feature>
<feature type="transmembrane region" description="Helical" evidence="2">
    <location>
        <begin position="496"/>
        <end position="519"/>
    </location>
</feature>
<evidence type="ECO:0000313" key="4">
    <source>
        <dbReference type="Proteomes" id="UP000010471"/>
    </source>
</evidence>
<dbReference type="PANTHER" id="PTHR36109:SF2">
    <property type="entry name" value="MEMBRANE PROTEIN"/>
    <property type="match status" value="1"/>
</dbReference>
<keyword evidence="2" id="KW-1133">Transmembrane helix</keyword>
<dbReference type="RefSeq" id="WP_015185838.1">
    <property type="nucleotide sequence ID" value="NC_019738.1"/>
</dbReference>
<feature type="transmembrane region" description="Helical" evidence="2">
    <location>
        <begin position="102"/>
        <end position="135"/>
    </location>
</feature>
<evidence type="ECO:0008006" key="5">
    <source>
        <dbReference type="Google" id="ProtNLM"/>
    </source>
</evidence>
<reference evidence="3 4" key="1">
    <citation type="submission" date="2012-06" db="EMBL/GenBank/DDBJ databases">
        <title>Finished chromosome of genome of Microcoleus sp. PCC 7113.</title>
        <authorList>
            <consortium name="US DOE Joint Genome Institute"/>
            <person name="Gugger M."/>
            <person name="Coursin T."/>
            <person name="Rippka R."/>
            <person name="Tandeau De Marsac N."/>
            <person name="Huntemann M."/>
            <person name="Wei C.-L."/>
            <person name="Han J."/>
            <person name="Detter J.C."/>
            <person name="Han C."/>
            <person name="Tapia R."/>
            <person name="Chen A."/>
            <person name="Kyrpides N."/>
            <person name="Mavromatis K."/>
            <person name="Markowitz V."/>
            <person name="Szeto E."/>
            <person name="Ivanova N."/>
            <person name="Pagani I."/>
            <person name="Pati A."/>
            <person name="Goodwin L."/>
            <person name="Nordberg H.P."/>
            <person name="Cantor M.N."/>
            <person name="Hua S.X."/>
            <person name="Woyke T."/>
            <person name="Kerfeld C.A."/>
        </authorList>
    </citation>
    <scope>NUCLEOTIDE SEQUENCE [LARGE SCALE GENOMIC DNA]</scope>
    <source>
        <strain evidence="3 4">PCC 7113</strain>
    </source>
</reference>
<dbReference type="PATRIC" id="fig|1173027.3.peg.6767"/>
<dbReference type="PANTHER" id="PTHR36109">
    <property type="entry name" value="MEMBRANE PROTEIN-RELATED"/>
    <property type="match status" value="1"/>
</dbReference>
<evidence type="ECO:0000313" key="3">
    <source>
        <dbReference type="EMBL" id="AFZ21709.1"/>
    </source>
</evidence>
<dbReference type="OrthoDB" id="462701at2"/>
<feature type="region of interest" description="Disordered" evidence="1">
    <location>
        <begin position="394"/>
        <end position="433"/>
    </location>
</feature>
<evidence type="ECO:0000256" key="2">
    <source>
        <dbReference type="SAM" id="Phobius"/>
    </source>
</evidence>
<gene>
    <name evidence="3" type="ORF">Mic7113_6115</name>
</gene>
<dbReference type="Proteomes" id="UP000010471">
    <property type="component" value="Chromosome"/>
</dbReference>
<dbReference type="HOGENOM" id="CLU_029443_0_0_3"/>
<dbReference type="STRING" id="1173027.Mic7113_6115"/>
<keyword evidence="2" id="KW-0472">Membrane</keyword>
<dbReference type="eggNOG" id="COG3861">
    <property type="taxonomic scope" value="Bacteria"/>
</dbReference>
<keyword evidence="2" id="KW-0812">Transmembrane</keyword>
<name>K9WPJ9_9CYAN</name>
<dbReference type="EMBL" id="CP003630">
    <property type="protein sequence ID" value="AFZ21709.1"/>
    <property type="molecule type" value="Genomic_DNA"/>
</dbReference>
<feature type="transmembrane region" description="Helical" evidence="2">
    <location>
        <begin position="75"/>
        <end position="96"/>
    </location>
</feature>
<keyword evidence="4" id="KW-1185">Reference proteome</keyword>
<evidence type="ECO:0000256" key="1">
    <source>
        <dbReference type="SAM" id="MobiDB-lite"/>
    </source>
</evidence>
<feature type="region of interest" description="Disordered" evidence="1">
    <location>
        <begin position="607"/>
        <end position="641"/>
    </location>
</feature>
<dbReference type="AlphaFoldDB" id="K9WPJ9"/>
<sequence length="663" mass="68649">MVLRQHKRAVGVFSTRHEAEVALRELKDSNFPMDRVSVITRDAAKQNDMAGADVRDNVRERTEGNKADEGATTGALAGGALGGLTGLLVGLGTLAIPGIGPIMLAGATATAIATTVAGGAIGAVTGGLLGALVGLGIPEERARVYEDRISRGHYLILVEGTDDEIHRAEAILRHGGIEEWGVYDHPDAARTHTHTAATTTPRRALVHNKRAVGIFPHRRDAEAAITELRNAGFPMRQVSLVGKNANPNDDFGGLDTSGRASGNQADEGAKAGAATGGIIGGLGGLLVGLGALAIPGVGPVIAGGALATALATTAAGGAIGAAAGGLTGALVGLGIPDDRAHAYNDRVNRGDYLVMVDGTEDEVRRAESILRRHGIQDWDIFNVRDDDRYSHAYSTPDTQYRGVDTGHVTPVRSHDTTPDRTSTNVVASGTHRPDLGRRHRAVGVFPHRRDAEAALRDLKDSGFSMNQISLVGKHTSGEPKIGNVADRTMTDEGAKAGAGTGAALGGLGGLLVGLGALAIPGIGPVMAGGALATALATTAAGGAIGAAAGGITGALVGLGIPDDQARFYNDRVNHGDYLVMVDGTEDEIRRADTILSRHGIQDWNVFDAPSGERHDHPRTTTSTATRNVIEPDHTPGVTRTHGDVNVVDDHPEVIIIDHRDQTL</sequence>
<dbReference type="InterPro" id="IPR052948">
    <property type="entry name" value="Low_temp-induced_all0457"/>
</dbReference>
<accession>K9WPJ9</accession>
<proteinExistence type="predicted"/>
<protein>
    <recommendedName>
        <fullName evidence="5">Histidine kinase</fullName>
    </recommendedName>
</protein>
<organism evidence="3 4">
    <name type="scientific">Allocoleopsis franciscana PCC 7113</name>
    <dbReference type="NCBI Taxonomy" id="1173027"/>
    <lineage>
        <taxon>Bacteria</taxon>
        <taxon>Bacillati</taxon>
        <taxon>Cyanobacteriota</taxon>
        <taxon>Cyanophyceae</taxon>
        <taxon>Coleofasciculales</taxon>
        <taxon>Coleofasciculaceae</taxon>
        <taxon>Allocoleopsis</taxon>
        <taxon>Allocoleopsis franciscana</taxon>
    </lineage>
</organism>
<dbReference type="KEGG" id="mic:Mic7113_6115"/>